<sequence length="48" mass="5596">MSLFIRKKLSSHVFLKNLIKKLYLNQLRYSFSSLSKGLGYTASVYMYG</sequence>
<dbReference type="Proteomes" id="UP000185604">
    <property type="component" value="Unassembled WGS sequence"/>
</dbReference>
<accession>A0A7Z0WUZ0</accession>
<dbReference type="AlphaFoldDB" id="A0A7Z0WUZ0"/>
<evidence type="ECO:0000313" key="1">
    <source>
        <dbReference type="EMBL" id="OLF89869.1"/>
    </source>
</evidence>
<protein>
    <submittedName>
        <fullName evidence="1">Uncharacterized protein</fullName>
    </submittedName>
</protein>
<reference evidence="1 2" key="1">
    <citation type="journal article" date="2016" name="Front. Microbiol.">
        <title>High-Level Heat Resistance of Spores of Bacillus amyloliquefaciens and Bacillus licheniformis Results from the Presence of a spoVA Operon in a Tn1546 Transposon.</title>
        <authorList>
            <person name="Berendsen E.M."/>
            <person name="Koning R.A."/>
            <person name="Boekhorst J."/>
            <person name="de Jong A."/>
            <person name="Kuipers O.P."/>
            <person name="Wells-Bennik M.H."/>
        </authorList>
    </citation>
    <scope>NUCLEOTIDE SEQUENCE [LARGE SCALE GENOMIC DNA]</scope>
    <source>
        <strain evidence="1 2">B4121</strain>
    </source>
</reference>
<comment type="caution">
    <text evidence="1">The sequence shown here is derived from an EMBL/GenBank/DDBJ whole genome shotgun (WGS) entry which is preliminary data.</text>
</comment>
<dbReference type="EMBL" id="LKPO01000021">
    <property type="protein sequence ID" value="OLF89869.1"/>
    <property type="molecule type" value="Genomic_DNA"/>
</dbReference>
<organism evidence="1 2">
    <name type="scientific">Bacillus paralicheniformis</name>
    <dbReference type="NCBI Taxonomy" id="1648923"/>
    <lineage>
        <taxon>Bacteria</taxon>
        <taxon>Bacillati</taxon>
        <taxon>Bacillota</taxon>
        <taxon>Bacilli</taxon>
        <taxon>Bacillales</taxon>
        <taxon>Bacillaceae</taxon>
        <taxon>Bacillus</taxon>
    </lineage>
</organism>
<evidence type="ECO:0000313" key="2">
    <source>
        <dbReference type="Proteomes" id="UP000185604"/>
    </source>
</evidence>
<name>A0A7Z0WUZ0_9BACI</name>
<gene>
    <name evidence="1" type="ORF">B4121_3144</name>
</gene>
<proteinExistence type="predicted"/>